<sequence length="324" mass="36353">MLSKFSRVIPTCTRTGLVHGLGWIGLAVPTTPWLRTTVSILLAILDARGWGMAGLTLKLWDGDRYTFYRGDRFQRPQSLSPYHSVIRRLALNRMETRHSSNRERTHQGEVDVLFGLSSILLLGPLSVSPNLWTYSDSPNHTSGFIISIAVIDTLISVISPIVLAIISLKKISMSDVVVDVLYTGVQFHVVFEPLEGLRTIKTTNRLLSFFRRFTATVIGWPLLLIALERDVGTHTADSTEQASFFLAVPDNCYLLVVPDQPFFQSFFGAPIHGHEAFIGSCDFLHSICQRPYKESLPVPHRDSDKCHTFTDGHQGQLSHHIEAW</sequence>
<evidence type="ECO:0000256" key="1">
    <source>
        <dbReference type="SAM" id="Phobius"/>
    </source>
</evidence>
<comment type="caution">
    <text evidence="2">The sequence shown here is derived from an EMBL/GenBank/DDBJ whole genome shotgun (WGS) entry which is preliminary data.</text>
</comment>
<protein>
    <submittedName>
        <fullName evidence="2">Uncharacterized protein</fullName>
    </submittedName>
</protein>
<feature type="transmembrane region" description="Helical" evidence="1">
    <location>
        <begin position="144"/>
        <end position="166"/>
    </location>
</feature>
<evidence type="ECO:0000313" key="3">
    <source>
        <dbReference type="Proteomes" id="UP001187192"/>
    </source>
</evidence>
<proteinExistence type="predicted"/>
<keyword evidence="3" id="KW-1185">Reference proteome</keyword>
<evidence type="ECO:0000313" key="2">
    <source>
        <dbReference type="EMBL" id="GMN60844.1"/>
    </source>
</evidence>
<keyword evidence="1" id="KW-1133">Transmembrane helix</keyword>
<organism evidence="2 3">
    <name type="scientific">Ficus carica</name>
    <name type="common">Common fig</name>
    <dbReference type="NCBI Taxonomy" id="3494"/>
    <lineage>
        <taxon>Eukaryota</taxon>
        <taxon>Viridiplantae</taxon>
        <taxon>Streptophyta</taxon>
        <taxon>Embryophyta</taxon>
        <taxon>Tracheophyta</taxon>
        <taxon>Spermatophyta</taxon>
        <taxon>Magnoliopsida</taxon>
        <taxon>eudicotyledons</taxon>
        <taxon>Gunneridae</taxon>
        <taxon>Pentapetalae</taxon>
        <taxon>rosids</taxon>
        <taxon>fabids</taxon>
        <taxon>Rosales</taxon>
        <taxon>Moraceae</taxon>
        <taxon>Ficeae</taxon>
        <taxon>Ficus</taxon>
    </lineage>
</organism>
<dbReference type="AlphaFoldDB" id="A0AA88J245"/>
<dbReference type="EMBL" id="BTGU01000103">
    <property type="protein sequence ID" value="GMN60844.1"/>
    <property type="molecule type" value="Genomic_DNA"/>
</dbReference>
<reference evidence="2" key="1">
    <citation type="submission" date="2023-07" db="EMBL/GenBank/DDBJ databases">
        <title>draft genome sequence of fig (Ficus carica).</title>
        <authorList>
            <person name="Takahashi T."/>
            <person name="Nishimura K."/>
        </authorList>
    </citation>
    <scope>NUCLEOTIDE SEQUENCE</scope>
</reference>
<keyword evidence="1" id="KW-0472">Membrane</keyword>
<feature type="transmembrane region" description="Helical" evidence="1">
    <location>
        <begin position="112"/>
        <end position="132"/>
    </location>
</feature>
<name>A0AA88J245_FICCA</name>
<dbReference type="Proteomes" id="UP001187192">
    <property type="component" value="Unassembled WGS sequence"/>
</dbReference>
<accession>A0AA88J245</accession>
<gene>
    <name evidence="2" type="ORF">TIFTF001_029937</name>
</gene>
<keyword evidence="1" id="KW-0812">Transmembrane</keyword>